<dbReference type="EMBL" id="QPJY01000017">
    <property type="protein sequence ID" value="RCX23896.1"/>
    <property type="molecule type" value="Genomic_DNA"/>
</dbReference>
<comment type="caution">
    <text evidence="1">The sequence shown here is derived from an EMBL/GenBank/DDBJ whole genome shotgun (WGS) entry which is preliminary data.</text>
</comment>
<dbReference type="OrthoDB" id="1078940at2"/>
<name>A0A369BTJ3_9GAMM</name>
<accession>A0A369BTJ3</accession>
<organism evidence="1 2">
    <name type="scientific">Thioalbus denitrificans</name>
    <dbReference type="NCBI Taxonomy" id="547122"/>
    <lineage>
        <taxon>Bacteria</taxon>
        <taxon>Pseudomonadati</taxon>
        <taxon>Pseudomonadota</taxon>
        <taxon>Gammaproteobacteria</taxon>
        <taxon>Chromatiales</taxon>
        <taxon>Ectothiorhodospiraceae</taxon>
        <taxon>Thioalbus</taxon>
    </lineage>
</organism>
<dbReference type="Proteomes" id="UP000252707">
    <property type="component" value="Unassembled WGS sequence"/>
</dbReference>
<reference evidence="1 2" key="1">
    <citation type="submission" date="2018-07" db="EMBL/GenBank/DDBJ databases">
        <title>Genomic Encyclopedia of Type Strains, Phase IV (KMG-IV): sequencing the most valuable type-strain genomes for metagenomic binning, comparative biology and taxonomic classification.</title>
        <authorList>
            <person name="Goeker M."/>
        </authorList>
    </citation>
    <scope>NUCLEOTIDE SEQUENCE [LARGE SCALE GENOMIC DNA]</scope>
    <source>
        <strain evidence="1 2">DSM 26407</strain>
    </source>
</reference>
<dbReference type="RefSeq" id="WP_114281257.1">
    <property type="nucleotide sequence ID" value="NZ_QPJY01000017.1"/>
</dbReference>
<evidence type="ECO:0000313" key="1">
    <source>
        <dbReference type="EMBL" id="RCX23896.1"/>
    </source>
</evidence>
<sequence length="550" mass="61284">MQVETAWVKAPSQIGGLDHLAVQAPCINIYSRLLPGITNVTDRARYYSFYPWLIWALDQAGYTQYDDTFIERFRRADCLYSLIAERHAITAGGNYEDHAAAMVGSNTLATVASSLDDNGEVRLSDYSLRDGAKARYFLNRLGGLGQYYLGVLRELNILDGDTTRGIKYTRQVGEQIAIRVDAGINRKLFLAAVDADAVTAADLEALSAFCPCQLVKSAGEHDILSDLFFVRGLFYDKETLPRRRTLQSLLQLTELLVNEEEEVTEATFRGCAYTSSLPSGTAWVVPPSLAGNRQKWALYARNEILSIAVQGLFYVLLDAYEASGIRFDASAQVVDWYLAQPEVREALGTVGRQRTFSRCLADSVGWLPALEHWREPSHEAALMEHVVQMSRGSKSPDTRTAIIVAVMRILIGLASRADDQANAYGDLIFDKGYFLYYPINLESFSLHENHTWTGMTMEEVLRWLLSHWGIDLHLRVALRKLRGQSKSTFRIRPSDRGMEVIGAPSAAHSRPRFNQALRVLKDIGALEQTSSGVWQPSALGVSVMELGDAP</sequence>
<dbReference type="AlphaFoldDB" id="A0A369BTJ3"/>
<evidence type="ECO:0000313" key="2">
    <source>
        <dbReference type="Proteomes" id="UP000252707"/>
    </source>
</evidence>
<keyword evidence="2" id="KW-1185">Reference proteome</keyword>
<protein>
    <submittedName>
        <fullName evidence="1">Uncharacterized protein</fullName>
    </submittedName>
</protein>
<gene>
    <name evidence="1" type="ORF">DFQ59_11722</name>
</gene>
<proteinExistence type="predicted"/>